<evidence type="ECO:0000259" key="4">
    <source>
        <dbReference type="PROSITE" id="PS51184"/>
    </source>
</evidence>
<dbReference type="Gene3D" id="2.60.120.650">
    <property type="entry name" value="Cupin"/>
    <property type="match status" value="1"/>
</dbReference>
<evidence type="ECO:0000256" key="3">
    <source>
        <dbReference type="ARBA" id="ARBA00037342"/>
    </source>
</evidence>
<feature type="domain" description="JmjC" evidence="4">
    <location>
        <begin position="110"/>
        <end position="263"/>
    </location>
</feature>
<evidence type="ECO:0000313" key="5">
    <source>
        <dbReference type="EMBL" id="KAG8226610.1"/>
    </source>
</evidence>
<organism evidence="5 6">
    <name type="scientific">Ladona fulva</name>
    <name type="common">Scarce chaser dragonfly</name>
    <name type="synonym">Libellula fulva</name>
    <dbReference type="NCBI Taxonomy" id="123851"/>
    <lineage>
        <taxon>Eukaryota</taxon>
        <taxon>Metazoa</taxon>
        <taxon>Ecdysozoa</taxon>
        <taxon>Arthropoda</taxon>
        <taxon>Hexapoda</taxon>
        <taxon>Insecta</taxon>
        <taxon>Pterygota</taxon>
        <taxon>Palaeoptera</taxon>
        <taxon>Odonata</taxon>
        <taxon>Epiprocta</taxon>
        <taxon>Anisoptera</taxon>
        <taxon>Libelluloidea</taxon>
        <taxon>Libellulidae</taxon>
        <taxon>Ladona</taxon>
    </lineage>
</organism>
<dbReference type="Proteomes" id="UP000792457">
    <property type="component" value="Unassembled WGS sequence"/>
</dbReference>
<dbReference type="EMBL" id="KZ308290">
    <property type="protein sequence ID" value="KAG8226610.1"/>
    <property type="molecule type" value="Genomic_DNA"/>
</dbReference>
<sequence>MNDEDLMSGKEAVSIAPLQLQALAVRSIQFPIVLKGFIKKWGPMRWTSQDWAEKFGDRKLPFRVGRIDKSKQFGEPIWERNCETEFMTLEEFLNWDAKEDCRTRNKWMYFDYKYMHEWFEFDRDILKEFDWGCLGFTGRDGKESTLWIGSHGAHTPCHADTYGFNLVAQLIGRKRWLLFPPDSNEILKRASRIPYEESSVYVRGSVKGGFSGARGVVLCPGEVLLVPRHWWHRVDVEGGVAISVNSWIQLEQDKESRVEESLVRFLFALSSQHLTSEEQMVLLNPNEDTLTNTPLSDCLQLVEQSLSLCSSLQPTENCLVSSIKISEGAEDHTPPKKRMKTDEDASIKPSVKVVPLVGESWPSWDLGPSSSNVKDSGLGDETGTLHKILNAFCHPEVISLVRQKMMQDISHDSHFSRTNL</sequence>
<comment type="function">
    <text evidence="3">May play a role in cellular stress response.</text>
</comment>
<comment type="caution">
    <text evidence="5">The sequence shown here is derived from an EMBL/GenBank/DDBJ whole genome shotgun (WGS) entry which is preliminary data.</text>
</comment>
<dbReference type="SUPFAM" id="SSF51197">
    <property type="entry name" value="Clavaminate synthase-like"/>
    <property type="match status" value="1"/>
</dbReference>
<dbReference type="Pfam" id="PF13621">
    <property type="entry name" value="Cupin_8"/>
    <property type="match status" value="1"/>
</dbReference>
<dbReference type="GO" id="GO:0005737">
    <property type="term" value="C:cytoplasm"/>
    <property type="evidence" value="ECO:0007669"/>
    <property type="project" value="UniProtKB-SubCell"/>
</dbReference>
<evidence type="ECO:0000256" key="2">
    <source>
        <dbReference type="ARBA" id="ARBA00022490"/>
    </source>
</evidence>
<keyword evidence="2" id="KW-0963">Cytoplasm</keyword>
<dbReference type="InterPro" id="IPR041667">
    <property type="entry name" value="Cupin_8"/>
</dbReference>
<dbReference type="PANTHER" id="PTHR12461:SF43">
    <property type="entry name" value="HSPB1-ASSOCIATED PROTEIN 1"/>
    <property type="match status" value="1"/>
</dbReference>
<reference evidence="5" key="1">
    <citation type="submission" date="2013-04" db="EMBL/GenBank/DDBJ databases">
        <authorList>
            <person name="Qu J."/>
            <person name="Murali S.C."/>
            <person name="Bandaranaike D."/>
            <person name="Bellair M."/>
            <person name="Blankenburg K."/>
            <person name="Chao H."/>
            <person name="Dinh H."/>
            <person name="Doddapaneni H."/>
            <person name="Downs B."/>
            <person name="Dugan-Rocha S."/>
            <person name="Elkadiri S."/>
            <person name="Gnanaolivu R.D."/>
            <person name="Hernandez B."/>
            <person name="Javaid M."/>
            <person name="Jayaseelan J.C."/>
            <person name="Lee S."/>
            <person name="Li M."/>
            <person name="Ming W."/>
            <person name="Munidasa M."/>
            <person name="Muniz J."/>
            <person name="Nguyen L."/>
            <person name="Ongeri F."/>
            <person name="Osuji N."/>
            <person name="Pu L.-L."/>
            <person name="Puazo M."/>
            <person name="Qu C."/>
            <person name="Quiroz J."/>
            <person name="Raj R."/>
            <person name="Weissenberger G."/>
            <person name="Xin Y."/>
            <person name="Zou X."/>
            <person name="Han Y."/>
            <person name="Richards S."/>
            <person name="Worley K."/>
            <person name="Muzny D."/>
            <person name="Gibbs R."/>
        </authorList>
    </citation>
    <scope>NUCLEOTIDE SEQUENCE</scope>
    <source>
        <strain evidence="5">Sampled in the wild</strain>
    </source>
</reference>
<gene>
    <name evidence="5" type="ORF">J437_LFUL007683</name>
</gene>
<evidence type="ECO:0000256" key="1">
    <source>
        <dbReference type="ARBA" id="ARBA00004496"/>
    </source>
</evidence>
<evidence type="ECO:0000313" key="6">
    <source>
        <dbReference type="Proteomes" id="UP000792457"/>
    </source>
</evidence>
<proteinExistence type="predicted"/>
<name>A0A8K0NW10_LADFU</name>
<comment type="subcellular location">
    <subcellularLocation>
        <location evidence="1">Cytoplasm</location>
    </subcellularLocation>
</comment>
<dbReference type="PANTHER" id="PTHR12461">
    <property type="entry name" value="HYPOXIA-INDUCIBLE FACTOR 1 ALPHA INHIBITOR-RELATED"/>
    <property type="match status" value="1"/>
</dbReference>
<accession>A0A8K0NW10</accession>
<dbReference type="OrthoDB" id="438164at2759"/>
<dbReference type="PROSITE" id="PS51184">
    <property type="entry name" value="JMJC"/>
    <property type="match status" value="1"/>
</dbReference>
<dbReference type="InterPro" id="IPR003347">
    <property type="entry name" value="JmjC_dom"/>
</dbReference>
<protein>
    <recommendedName>
        <fullName evidence="4">JmjC domain-containing protein</fullName>
    </recommendedName>
</protein>
<keyword evidence="6" id="KW-1185">Reference proteome</keyword>
<reference evidence="5" key="2">
    <citation type="submission" date="2017-10" db="EMBL/GenBank/DDBJ databases">
        <title>Ladona fulva Genome sequencing and assembly.</title>
        <authorList>
            <person name="Murali S."/>
            <person name="Richards S."/>
            <person name="Bandaranaike D."/>
            <person name="Bellair M."/>
            <person name="Blankenburg K."/>
            <person name="Chao H."/>
            <person name="Dinh H."/>
            <person name="Doddapaneni H."/>
            <person name="Dugan-Rocha S."/>
            <person name="Elkadiri S."/>
            <person name="Gnanaolivu R."/>
            <person name="Hernandez B."/>
            <person name="Skinner E."/>
            <person name="Javaid M."/>
            <person name="Lee S."/>
            <person name="Li M."/>
            <person name="Ming W."/>
            <person name="Munidasa M."/>
            <person name="Muniz J."/>
            <person name="Nguyen L."/>
            <person name="Hughes D."/>
            <person name="Osuji N."/>
            <person name="Pu L.-L."/>
            <person name="Puazo M."/>
            <person name="Qu C."/>
            <person name="Quiroz J."/>
            <person name="Raj R."/>
            <person name="Weissenberger G."/>
            <person name="Xin Y."/>
            <person name="Zou X."/>
            <person name="Han Y."/>
            <person name="Worley K."/>
            <person name="Muzny D."/>
            <person name="Gibbs R."/>
        </authorList>
    </citation>
    <scope>NUCLEOTIDE SEQUENCE</scope>
    <source>
        <strain evidence="5">Sampled in the wild</strain>
    </source>
</reference>
<dbReference type="SMART" id="SM00558">
    <property type="entry name" value="JmjC"/>
    <property type="match status" value="1"/>
</dbReference>
<dbReference type="AlphaFoldDB" id="A0A8K0NW10"/>